<dbReference type="OrthoDB" id="4540223at2759"/>
<dbReference type="AlphaFoldDB" id="K1XL13"/>
<dbReference type="InParanoid" id="K1XL13"/>
<protein>
    <submittedName>
        <fullName evidence="2">Uncharacterized protein</fullName>
    </submittedName>
</protein>
<sequence>MLLLSQFLCPSLLAVSSLLTRAQAAGEGRKTIAYRTVSQAEAEAINQRNKPSRDESYDAVLKVIGQLGSGFYTTNKPSSWEVEPGKWYCVIEAPHEKIENYPKIWIPEYWERPVSGEFDEYIDLWERDESVLLEYIATKTSKPKKALRFSYVAWWHETLLQMVIPTITLESNELDLWAKCFPTTKELEEYSSETIDWTSWENIIGEPGYPPALLPNSFD</sequence>
<feature type="signal peptide" evidence="1">
    <location>
        <begin position="1"/>
        <end position="24"/>
    </location>
</feature>
<evidence type="ECO:0000313" key="2">
    <source>
        <dbReference type="EMBL" id="EKD13119.1"/>
    </source>
</evidence>
<organism evidence="2 3">
    <name type="scientific">Marssonina brunnea f. sp. multigermtubi (strain MB_m1)</name>
    <name type="common">Marssonina leaf spot fungus</name>
    <dbReference type="NCBI Taxonomy" id="1072389"/>
    <lineage>
        <taxon>Eukaryota</taxon>
        <taxon>Fungi</taxon>
        <taxon>Dikarya</taxon>
        <taxon>Ascomycota</taxon>
        <taxon>Pezizomycotina</taxon>
        <taxon>Leotiomycetes</taxon>
        <taxon>Helotiales</taxon>
        <taxon>Drepanopezizaceae</taxon>
        <taxon>Drepanopeziza</taxon>
    </lineage>
</organism>
<keyword evidence="1" id="KW-0732">Signal</keyword>
<dbReference type="InterPro" id="IPR045564">
    <property type="entry name" value="DUF5910"/>
</dbReference>
<evidence type="ECO:0000256" key="1">
    <source>
        <dbReference type="SAM" id="SignalP"/>
    </source>
</evidence>
<dbReference type="EMBL" id="JH921451">
    <property type="protein sequence ID" value="EKD13119.1"/>
    <property type="molecule type" value="Genomic_DNA"/>
</dbReference>
<dbReference type="RefSeq" id="XP_007296451.1">
    <property type="nucleotide sequence ID" value="XM_007296389.1"/>
</dbReference>
<dbReference type="Pfam" id="PF19287">
    <property type="entry name" value="DUF5910"/>
    <property type="match status" value="1"/>
</dbReference>
<gene>
    <name evidence="2" type="ORF">MBM_08562</name>
</gene>
<name>K1XL13_MARBU</name>
<dbReference type="eggNOG" id="ENOG502SUI0">
    <property type="taxonomic scope" value="Eukaryota"/>
</dbReference>
<dbReference type="HOGENOM" id="CLU_091777_0_0_1"/>
<proteinExistence type="predicted"/>
<dbReference type="KEGG" id="mbe:MBM_08562"/>
<keyword evidence="3" id="KW-1185">Reference proteome</keyword>
<accession>K1XL13</accession>
<feature type="chain" id="PRO_5003853389" evidence="1">
    <location>
        <begin position="25"/>
        <end position="219"/>
    </location>
</feature>
<reference evidence="2 3" key="1">
    <citation type="journal article" date="2012" name="BMC Genomics">
        <title>Sequencing the genome of Marssonina brunnea reveals fungus-poplar co-evolution.</title>
        <authorList>
            <person name="Zhu S."/>
            <person name="Cao Y.-Z."/>
            <person name="Jiang C."/>
            <person name="Tan B.-Y."/>
            <person name="Wang Z."/>
            <person name="Feng S."/>
            <person name="Zhang L."/>
            <person name="Su X.-H."/>
            <person name="Brejova B."/>
            <person name="Vinar T."/>
            <person name="Xu M."/>
            <person name="Wang M.-X."/>
            <person name="Zhang S.-G."/>
            <person name="Huang M.-R."/>
            <person name="Wu R."/>
            <person name="Zhou Y."/>
        </authorList>
    </citation>
    <scope>NUCLEOTIDE SEQUENCE [LARGE SCALE GENOMIC DNA]</scope>
    <source>
        <strain evidence="2 3">MB_m1</strain>
    </source>
</reference>
<dbReference type="Proteomes" id="UP000006753">
    <property type="component" value="Unassembled WGS sequence"/>
</dbReference>
<evidence type="ECO:0000313" key="3">
    <source>
        <dbReference type="Proteomes" id="UP000006753"/>
    </source>
</evidence>
<dbReference type="GeneID" id="18764497"/>